<evidence type="ECO:0000259" key="2">
    <source>
        <dbReference type="Pfam" id="PF03372"/>
    </source>
</evidence>
<dbReference type="AlphaFoldDB" id="E8RMC7"/>
<dbReference type="Pfam" id="PF03372">
    <property type="entry name" value="Exo_endo_phos"/>
    <property type="match status" value="1"/>
</dbReference>
<dbReference type="InterPro" id="IPR036691">
    <property type="entry name" value="Endo/exonu/phosph_ase_sf"/>
</dbReference>
<evidence type="ECO:0000313" key="4">
    <source>
        <dbReference type="Proteomes" id="UP000001492"/>
    </source>
</evidence>
<protein>
    <submittedName>
        <fullName evidence="3">Endonuclease/exonuclease/phosphatase</fullName>
    </submittedName>
</protein>
<evidence type="ECO:0000313" key="3">
    <source>
        <dbReference type="EMBL" id="ADU13878.1"/>
    </source>
</evidence>
<dbReference type="InterPro" id="IPR005135">
    <property type="entry name" value="Endo/exonuclease/phosphatase"/>
</dbReference>
<dbReference type="Gene3D" id="3.60.10.10">
    <property type="entry name" value="Endonuclease/exonuclease/phosphatase"/>
    <property type="match status" value="1"/>
</dbReference>
<evidence type="ECO:0000256" key="1">
    <source>
        <dbReference type="SAM" id="Phobius"/>
    </source>
</evidence>
<keyword evidence="3" id="KW-0269">Exonuclease</keyword>
<sequence>MKRATLLLLPLALAGLLALRFATELSWVFAASLLFWHYFAFGVLVTGGLSFICLKRWRAPLIVISGAVIASYFSPLISDMLKNPSHKDRAVYKVISYNWLFSSSDRSAFYAWLAVEDPDILSIQEFNKKDLGPLLASQPRAYFVSETRDDVVILSRFPLSEDKLDKVGSRRLVSATANLPSGAVRVFGAHAPTLRDIDLLTQRNSYLARLPELIARSDKPQLVMGDFNATPWEPLVARLKSKAGLHEAPRLVPLSTRMAVRRQLDVGSPIDHIMASHTVHLRHCRTGPVMASDHRPLICEFSI</sequence>
<keyword evidence="3" id="KW-0255">Endonuclease</keyword>
<dbReference type="SUPFAM" id="SSF56219">
    <property type="entry name" value="DNase I-like"/>
    <property type="match status" value="1"/>
</dbReference>
<dbReference type="HOGENOM" id="CLU_052333_0_1_5"/>
<keyword evidence="1" id="KW-1133">Transmembrane helix</keyword>
<dbReference type="OrthoDB" id="3808618at2"/>
<keyword evidence="1" id="KW-0472">Membrane</keyword>
<feature type="transmembrane region" description="Helical" evidence="1">
    <location>
        <begin position="32"/>
        <end position="54"/>
    </location>
</feature>
<dbReference type="GO" id="GO:0004527">
    <property type="term" value="F:exonuclease activity"/>
    <property type="evidence" value="ECO:0007669"/>
    <property type="project" value="UniProtKB-KW"/>
</dbReference>
<dbReference type="Proteomes" id="UP000001492">
    <property type="component" value="Chromosome 1"/>
</dbReference>
<gene>
    <name evidence="3" type="ordered locus">Astex_2222</name>
</gene>
<dbReference type="KEGG" id="aex:Astex_2222"/>
<keyword evidence="1" id="KW-0812">Transmembrane</keyword>
<dbReference type="eggNOG" id="COG3021">
    <property type="taxonomic scope" value="Bacteria"/>
</dbReference>
<organism evidence="3 4">
    <name type="scientific">Asticcacaulis excentricus (strain ATCC 15261 / DSM 4724 / KCTC 12464 / NCIMB 9791 / VKM B-1370 / CB 48)</name>
    <dbReference type="NCBI Taxonomy" id="573065"/>
    <lineage>
        <taxon>Bacteria</taxon>
        <taxon>Pseudomonadati</taxon>
        <taxon>Pseudomonadota</taxon>
        <taxon>Alphaproteobacteria</taxon>
        <taxon>Caulobacterales</taxon>
        <taxon>Caulobacteraceae</taxon>
        <taxon>Asticcacaulis</taxon>
    </lineage>
</organism>
<dbReference type="GO" id="GO:0004519">
    <property type="term" value="F:endonuclease activity"/>
    <property type="evidence" value="ECO:0007669"/>
    <property type="project" value="UniProtKB-KW"/>
</dbReference>
<reference evidence="4" key="1">
    <citation type="submission" date="2010-12" db="EMBL/GenBank/DDBJ databases">
        <title>Complete sequence of chromosome 1 of Asticcacaulis excentricus CB 48.</title>
        <authorList>
            <consortium name="US DOE Joint Genome Institute"/>
            <person name="Lucas S."/>
            <person name="Copeland A."/>
            <person name="Lapidus A."/>
            <person name="Cheng J.-F."/>
            <person name="Bruce D."/>
            <person name="Goodwin L."/>
            <person name="Pitluck S."/>
            <person name="Teshima H."/>
            <person name="Davenport K."/>
            <person name="Detter J.C."/>
            <person name="Han C."/>
            <person name="Tapia R."/>
            <person name="Land M."/>
            <person name="Hauser L."/>
            <person name="Jeffries C."/>
            <person name="Kyrpides N."/>
            <person name="Ivanova N."/>
            <person name="Ovchinnikova G."/>
            <person name="Brun Y.V."/>
            <person name="Woyke T."/>
        </authorList>
    </citation>
    <scope>NUCLEOTIDE SEQUENCE [LARGE SCALE GENOMIC DNA]</scope>
    <source>
        <strain evidence="4">ATCC 15261 / DSM 4724 / KCTC 12464 / NCIMB 9791 / VKM B-1370 / CB 48</strain>
    </source>
</reference>
<keyword evidence="4" id="KW-1185">Reference proteome</keyword>
<dbReference type="EMBL" id="CP002395">
    <property type="protein sequence ID" value="ADU13878.1"/>
    <property type="molecule type" value="Genomic_DNA"/>
</dbReference>
<dbReference type="STRING" id="573065.Astex_2222"/>
<dbReference type="RefSeq" id="WP_013479706.1">
    <property type="nucleotide sequence ID" value="NC_014816.1"/>
</dbReference>
<proteinExistence type="predicted"/>
<name>E8RMC7_ASTEC</name>
<keyword evidence="3" id="KW-0378">Hydrolase</keyword>
<keyword evidence="3" id="KW-0540">Nuclease</keyword>
<feature type="domain" description="Endonuclease/exonuclease/phosphatase" evidence="2">
    <location>
        <begin position="104"/>
        <end position="294"/>
    </location>
</feature>
<accession>E8RMC7</accession>
<feature type="transmembrane region" description="Helical" evidence="1">
    <location>
        <begin position="61"/>
        <end position="78"/>
    </location>
</feature>